<protein>
    <recommendedName>
        <fullName evidence="2">CorA-like transporter domain-containing protein</fullName>
    </recommendedName>
</protein>
<gene>
    <name evidence="3" type="ORF">FKW77_006780</name>
</gene>
<dbReference type="AlphaFoldDB" id="A0A517LCH2"/>
<dbReference type="Proteomes" id="UP000316270">
    <property type="component" value="Chromosome 9"/>
</dbReference>
<evidence type="ECO:0000313" key="4">
    <source>
        <dbReference type="Proteomes" id="UP000316270"/>
    </source>
</evidence>
<organism evidence="3 4">
    <name type="scientific">Venturia effusa</name>
    <dbReference type="NCBI Taxonomy" id="50376"/>
    <lineage>
        <taxon>Eukaryota</taxon>
        <taxon>Fungi</taxon>
        <taxon>Dikarya</taxon>
        <taxon>Ascomycota</taxon>
        <taxon>Pezizomycotina</taxon>
        <taxon>Dothideomycetes</taxon>
        <taxon>Pleosporomycetidae</taxon>
        <taxon>Venturiales</taxon>
        <taxon>Venturiaceae</taxon>
        <taxon>Venturia</taxon>
    </lineage>
</organism>
<evidence type="ECO:0000313" key="3">
    <source>
        <dbReference type="EMBL" id="QDS73347.1"/>
    </source>
</evidence>
<feature type="domain" description="CorA-like transporter" evidence="2">
    <location>
        <begin position="17"/>
        <end position="299"/>
    </location>
</feature>
<feature type="region of interest" description="Disordered" evidence="1">
    <location>
        <begin position="303"/>
        <end position="327"/>
    </location>
</feature>
<name>A0A517LCH2_9PEZI</name>
<evidence type="ECO:0000256" key="1">
    <source>
        <dbReference type="SAM" id="MobiDB-lite"/>
    </source>
</evidence>
<feature type="compositionally biased region" description="Polar residues" evidence="1">
    <location>
        <begin position="303"/>
        <end position="313"/>
    </location>
</feature>
<sequence>MAQPLATGPDLPTSFQQSCLRSSHYPENIIQRSANLTPTVLKTYRERLKSASLDLFVQKEAEVDFSFLDLGNVSGEEVEQRNIASSSELEEWLALEPNCNATPLLFAARKRDPRSRFIHIWAVHSRSELRITQEMLTLILTFHQVMPSYLDFIDVFGAQSDSRVCTFSGFRELRNLTTSPRTLAIYSLGRSGRLFQLVYNFTGVTQNSENQWSIRKASIYHQFDVYIGTTLWIVTKDRADLHQRYKEVTGPEGREEERSFGDVAQCLRSSFAAHLLFCQWATEDWRSYLRWLEETIESDASCLSNGPSSQRKSNPLADIKDSLWSPR</sequence>
<keyword evidence="4" id="KW-1185">Reference proteome</keyword>
<evidence type="ECO:0000259" key="2">
    <source>
        <dbReference type="Pfam" id="PF26616"/>
    </source>
</evidence>
<dbReference type="STRING" id="50376.A0A517LCH2"/>
<dbReference type="EMBL" id="CP042193">
    <property type="protein sequence ID" value="QDS73347.1"/>
    <property type="molecule type" value="Genomic_DNA"/>
</dbReference>
<dbReference type="OrthoDB" id="5396681at2759"/>
<proteinExistence type="predicted"/>
<accession>A0A517LCH2</accession>
<dbReference type="Pfam" id="PF26616">
    <property type="entry name" value="CorA-like"/>
    <property type="match status" value="1"/>
</dbReference>
<reference evidence="3 4" key="1">
    <citation type="submission" date="2019-07" db="EMBL/GenBank/DDBJ databases">
        <title>Finished genome of Venturia effusa.</title>
        <authorList>
            <person name="Young C.A."/>
            <person name="Cox M.P."/>
            <person name="Ganley A.R.D."/>
            <person name="David W.J."/>
        </authorList>
    </citation>
    <scope>NUCLEOTIDE SEQUENCE [LARGE SCALE GENOMIC DNA]</scope>
    <source>
        <strain evidence="4">albino</strain>
    </source>
</reference>
<dbReference type="InterPro" id="IPR058257">
    <property type="entry name" value="CorA-like_dom"/>
</dbReference>